<evidence type="ECO:0000256" key="5">
    <source>
        <dbReference type="ARBA" id="ARBA00023136"/>
    </source>
</evidence>
<keyword evidence="8" id="KW-1185">Reference proteome</keyword>
<dbReference type="PANTHER" id="PTHR30093">
    <property type="entry name" value="GENERAL SECRETION PATHWAY PROTEIN G"/>
    <property type="match status" value="1"/>
</dbReference>
<name>A0ABW9M6W8_9FIRM</name>
<evidence type="ECO:0000256" key="3">
    <source>
        <dbReference type="ARBA" id="ARBA00022692"/>
    </source>
</evidence>
<evidence type="ECO:0000256" key="1">
    <source>
        <dbReference type="ARBA" id="ARBA00004167"/>
    </source>
</evidence>
<comment type="caution">
    <text evidence="7">The sequence shown here is derived from an EMBL/GenBank/DDBJ whole genome shotgun (WGS) entry which is preliminary data.</text>
</comment>
<dbReference type="SUPFAM" id="SSF54523">
    <property type="entry name" value="Pili subunits"/>
    <property type="match status" value="1"/>
</dbReference>
<evidence type="ECO:0000313" key="8">
    <source>
        <dbReference type="Proteomes" id="UP001637996"/>
    </source>
</evidence>
<keyword evidence="2" id="KW-0488">Methylation</keyword>
<reference evidence="7 8" key="1">
    <citation type="journal article" date="2025" name="Anaerobe">
        <title>Description of Anaerococcus kampingiae sp. nov., Anaerococcus groningensis sp. nov., Anaerococcus martiniensis sp. nov., and Anaerococcus cruorum sp. nov., isolated from human clinical specimens.</title>
        <authorList>
            <person name="Boiten K.E."/>
            <person name="Meijer J."/>
            <person name="van Wezel E.M."/>
            <person name="Veloo A.C.M."/>
        </authorList>
    </citation>
    <scope>NUCLEOTIDE SEQUENCE [LARGE SCALE GENOMIC DNA]</scope>
    <source>
        <strain evidence="7 8">ENR0831</strain>
    </source>
</reference>
<dbReference type="Pfam" id="PF07963">
    <property type="entry name" value="N_methyl"/>
    <property type="match status" value="1"/>
</dbReference>
<dbReference type="Gene3D" id="3.30.700.10">
    <property type="entry name" value="Glycoprotein, Type 4 Pilin"/>
    <property type="match status" value="1"/>
</dbReference>
<dbReference type="Proteomes" id="UP001637996">
    <property type="component" value="Unassembled WGS sequence"/>
</dbReference>
<dbReference type="EMBL" id="JBGMEI010000002">
    <property type="protein sequence ID" value="MFO3665105.1"/>
    <property type="molecule type" value="Genomic_DNA"/>
</dbReference>
<proteinExistence type="predicted"/>
<evidence type="ECO:0000256" key="6">
    <source>
        <dbReference type="SAM" id="Phobius"/>
    </source>
</evidence>
<dbReference type="InterPro" id="IPR045584">
    <property type="entry name" value="Pilin-like"/>
</dbReference>
<keyword evidence="5 6" id="KW-0472">Membrane</keyword>
<accession>A0ABW9M6W8</accession>
<keyword evidence="4 6" id="KW-1133">Transmembrane helix</keyword>
<dbReference type="RefSeq" id="WP_410030825.1">
    <property type="nucleotide sequence ID" value="NZ_JBGMEI010000002.1"/>
</dbReference>
<evidence type="ECO:0000313" key="7">
    <source>
        <dbReference type="EMBL" id="MFO3665105.1"/>
    </source>
</evidence>
<dbReference type="InterPro" id="IPR012902">
    <property type="entry name" value="N_methyl_site"/>
</dbReference>
<comment type="subcellular location">
    <subcellularLocation>
        <location evidence="1">Membrane</location>
        <topology evidence="1">Single-pass membrane protein</topology>
    </subcellularLocation>
</comment>
<feature type="transmembrane region" description="Helical" evidence="6">
    <location>
        <begin position="9"/>
        <end position="29"/>
    </location>
</feature>
<organism evidence="7 8">
    <name type="scientific">Anaerococcus martiniensis</name>
    <dbReference type="NCBI Taxonomy" id="3115615"/>
    <lineage>
        <taxon>Bacteria</taxon>
        <taxon>Bacillati</taxon>
        <taxon>Bacillota</taxon>
        <taxon>Tissierellia</taxon>
        <taxon>Tissierellales</taxon>
        <taxon>Peptoniphilaceae</taxon>
        <taxon>Anaerococcus</taxon>
    </lineage>
</organism>
<sequence>MKNNKKKGFTLIELVIVIAIIGILAAVALPRYNNSRLAAAEAAHKSNVQMLKSAAMLRRNEMSKTDKDIKWDKEDSDHKNYVEKWPEIPSGLKDSSGNTPVGYTVIITPQTITVNPEENAFEESQEK</sequence>
<gene>
    <name evidence="7" type="ORF">ACCQ41_02395</name>
</gene>
<keyword evidence="3 6" id="KW-0812">Transmembrane</keyword>
<dbReference type="NCBIfam" id="TIGR02532">
    <property type="entry name" value="IV_pilin_GFxxxE"/>
    <property type="match status" value="1"/>
</dbReference>
<dbReference type="PANTHER" id="PTHR30093:SF44">
    <property type="entry name" value="TYPE II SECRETION SYSTEM CORE PROTEIN G"/>
    <property type="match status" value="1"/>
</dbReference>
<evidence type="ECO:0000256" key="2">
    <source>
        <dbReference type="ARBA" id="ARBA00022481"/>
    </source>
</evidence>
<dbReference type="PROSITE" id="PS00409">
    <property type="entry name" value="PROKAR_NTER_METHYL"/>
    <property type="match status" value="1"/>
</dbReference>
<evidence type="ECO:0000256" key="4">
    <source>
        <dbReference type="ARBA" id="ARBA00022989"/>
    </source>
</evidence>
<protein>
    <submittedName>
        <fullName evidence="7">Type IV pilin protein</fullName>
    </submittedName>
</protein>